<feature type="compositionally biased region" description="Low complexity" evidence="1">
    <location>
        <begin position="242"/>
        <end position="257"/>
    </location>
</feature>
<keyword evidence="3" id="KW-1185">Reference proteome</keyword>
<sequence>MARGFLAGAIWGVVVSAVGAGALSVAMGPPANRPAPPQLPIATDPVAEAVDSLAERAAPASATPEPETPEDTAQAEAPEATPEPIAPAEVTEDAPSTRAPGAVETVEPAPEELPEVAVDEAETAPEVVSEEPETPAPPPARRPSEEQGVDTASAGPALSAPALIEGGAPDTRPTQRPEAIPAPDAPDAPGASESARVAVGGDAPVQPGLPALPPEAPLAEEKPALSTDPAQPPQPSEDSGLAAEPEAMAQEPQQEPADPVISEEPEAAADIAPATEEPAAPRVTALVPDRPAETPQIEGPGIGRPATSLIDRGPETGEEPETEAPPAVTTPDSRLPVITGDAPDAPVARGETPLRLYAAASDVAPGEPAMSILLIDDGAGPLGPDTVEAFPFPVSFAISPSHPDPAAAAAGYRARGFEVLALADLPENATPVDAEVALQGALSTVPEAVAVLESEDLALQHNRAVSEQAAEFLAASGHGLVMMPNGLNTAEALARRAGVPSLTVFRDFDGKGQDPRVMRRFLDQAAFKARQEENVVMLGRLRADTVSALLLWGLQDRANSVALVPVSALLLRQDAGD</sequence>
<feature type="region of interest" description="Disordered" evidence="1">
    <location>
        <begin position="35"/>
        <end position="337"/>
    </location>
</feature>
<dbReference type="Gene3D" id="3.20.20.370">
    <property type="entry name" value="Glycoside hydrolase/deacetylase"/>
    <property type="match status" value="1"/>
</dbReference>
<dbReference type="SUPFAM" id="SSF88713">
    <property type="entry name" value="Glycoside hydrolase/deacetylase"/>
    <property type="match status" value="1"/>
</dbReference>
<accession>A0A1I6PEM1</accession>
<dbReference type="RefSeq" id="WP_092421152.1">
    <property type="nucleotide sequence ID" value="NZ_FNCL01000002.1"/>
</dbReference>
<dbReference type="GO" id="GO:0005975">
    <property type="term" value="P:carbohydrate metabolic process"/>
    <property type="evidence" value="ECO:0007669"/>
    <property type="project" value="InterPro"/>
</dbReference>
<dbReference type="EMBL" id="FOZW01000001">
    <property type="protein sequence ID" value="SFS38631.1"/>
    <property type="molecule type" value="Genomic_DNA"/>
</dbReference>
<feature type="compositionally biased region" description="Low complexity" evidence="1">
    <location>
        <begin position="177"/>
        <end position="195"/>
    </location>
</feature>
<dbReference type="Proteomes" id="UP000199392">
    <property type="component" value="Unassembled WGS sequence"/>
</dbReference>
<feature type="compositionally biased region" description="Acidic residues" evidence="1">
    <location>
        <begin position="109"/>
        <end position="133"/>
    </location>
</feature>
<name>A0A1I6PEM1_9RHOB</name>
<dbReference type="Pfam" id="PF04748">
    <property type="entry name" value="Polysacc_deac_2"/>
    <property type="match status" value="1"/>
</dbReference>
<gene>
    <name evidence="2" type="ORF">SAMN04488050_101485</name>
</gene>
<dbReference type="CDD" id="cd10936">
    <property type="entry name" value="CE4_DAC2"/>
    <property type="match status" value="1"/>
</dbReference>
<protein>
    <submittedName>
        <fullName evidence="2">Uncharacterized conserved protein YibQ, putative polysaccharide deacetylase 2 family</fullName>
    </submittedName>
</protein>
<dbReference type="STRING" id="311180.SAMN04488050_101485"/>
<feature type="compositionally biased region" description="Low complexity" evidence="1">
    <location>
        <begin position="55"/>
        <end position="89"/>
    </location>
</feature>
<dbReference type="OrthoDB" id="7658418at2"/>
<feature type="compositionally biased region" description="Low complexity" evidence="1">
    <location>
        <begin position="268"/>
        <end position="281"/>
    </location>
</feature>
<feature type="compositionally biased region" description="Low complexity" evidence="1">
    <location>
        <begin position="99"/>
        <end position="108"/>
    </location>
</feature>
<proteinExistence type="predicted"/>
<dbReference type="InterPro" id="IPR011330">
    <property type="entry name" value="Glyco_hydro/deAcase_b/a-brl"/>
</dbReference>
<reference evidence="3" key="1">
    <citation type="submission" date="2016-10" db="EMBL/GenBank/DDBJ databases">
        <authorList>
            <person name="Varghese N."/>
            <person name="Submissions S."/>
        </authorList>
    </citation>
    <scope>NUCLEOTIDE SEQUENCE [LARGE SCALE GENOMIC DNA]</scope>
    <source>
        <strain evidence="3">DSM 26894</strain>
    </source>
</reference>
<feature type="compositionally biased region" description="Low complexity" evidence="1">
    <location>
        <begin position="152"/>
        <end position="163"/>
    </location>
</feature>
<dbReference type="InterPro" id="IPR006837">
    <property type="entry name" value="Divergent_DAC"/>
</dbReference>
<evidence type="ECO:0000256" key="1">
    <source>
        <dbReference type="SAM" id="MobiDB-lite"/>
    </source>
</evidence>
<evidence type="ECO:0000313" key="2">
    <source>
        <dbReference type="EMBL" id="SFS38631.1"/>
    </source>
</evidence>
<organism evidence="2 3">
    <name type="scientific">Alloyangia pacifica</name>
    <dbReference type="NCBI Taxonomy" id="311180"/>
    <lineage>
        <taxon>Bacteria</taxon>
        <taxon>Pseudomonadati</taxon>
        <taxon>Pseudomonadota</taxon>
        <taxon>Alphaproteobacteria</taxon>
        <taxon>Rhodobacterales</taxon>
        <taxon>Roseobacteraceae</taxon>
        <taxon>Alloyangia</taxon>
    </lineage>
</organism>
<dbReference type="AlphaFoldDB" id="A0A1I6PEM1"/>
<evidence type="ECO:0000313" key="3">
    <source>
        <dbReference type="Proteomes" id="UP000199392"/>
    </source>
</evidence>